<accession>D8TY16</accession>
<dbReference type="InterPro" id="IPR041492">
    <property type="entry name" value="HAD_2"/>
</dbReference>
<sequence>MQQQLSYSCGSRGVGLSGSRRFGRRVAPRLVVRAHGHASFPEEQEAEEQPSTSYSPAARRAYAHIVAPQRIGAEYGEGFLQFRHGGEPRRLDVAALNEQLKAGGALRMRFQLRPDEAYGTVFDFDTVIADTAGAYRRAWRRVAAERGLPLHPLARLSMHNTAPERIIMDVNGLEAGQQRQQQPSQSQQPQLQPHQAGEPQPGVRDWLNALTSFNVPVALVSVLDKATVRRALERMHLHDHFQVLVTAEDELESTAQRYLSAALQMQRPPNMCAVFGATPEAVTAAHNCTMKAVAVAISPDYPAYKLRTADVTVASLDQLTVYNLRRLFANAGDEFMDLRKQRSDDQPRNKRRTANAML</sequence>
<feature type="region of interest" description="Disordered" evidence="1">
    <location>
        <begin position="339"/>
        <end position="358"/>
    </location>
</feature>
<dbReference type="InterPro" id="IPR023198">
    <property type="entry name" value="PGP-like_dom2"/>
</dbReference>
<dbReference type="PANTHER" id="PTHR47858:SF2">
    <property type="entry name" value="HALOACID DEHALOGENASE-LIKE HYDROLASE (HAD) SUPERFAMILY PROTEIN"/>
    <property type="match status" value="1"/>
</dbReference>
<dbReference type="eggNOG" id="KOG2914">
    <property type="taxonomic scope" value="Eukaryota"/>
</dbReference>
<keyword evidence="3" id="KW-1185">Reference proteome</keyword>
<dbReference type="PANTHER" id="PTHR47858">
    <property type="entry name" value="HALOACID DEHALOGENASE-LIKE HYDROLASE (HAD) SUPERFAMILY PROTEIN"/>
    <property type="match status" value="1"/>
</dbReference>
<feature type="compositionally biased region" description="Low complexity" evidence="1">
    <location>
        <begin position="177"/>
        <end position="195"/>
    </location>
</feature>
<dbReference type="InterPro" id="IPR036412">
    <property type="entry name" value="HAD-like_sf"/>
</dbReference>
<feature type="compositionally biased region" description="Basic residues" evidence="1">
    <location>
        <begin position="349"/>
        <end position="358"/>
    </location>
</feature>
<dbReference type="Gene3D" id="3.40.50.1000">
    <property type="entry name" value="HAD superfamily/HAD-like"/>
    <property type="match status" value="1"/>
</dbReference>
<name>D8TY16_VOLCA</name>
<dbReference type="AlphaFoldDB" id="D8TY16"/>
<evidence type="ECO:0000313" key="2">
    <source>
        <dbReference type="EMBL" id="EFJ47472.1"/>
    </source>
</evidence>
<dbReference type="CDD" id="cd07505">
    <property type="entry name" value="HAD_BPGM-like"/>
    <property type="match status" value="1"/>
</dbReference>
<dbReference type="GeneID" id="9617066"/>
<dbReference type="FunCoup" id="D8TY16">
    <property type="interactions" value="441"/>
</dbReference>
<gene>
    <name evidence="2" type="ORF">VOLCADRAFT_61265</name>
</gene>
<dbReference type="Proteomes" id="UP000001058">
    <property type="component" value="Unassembled WGS sequence"/>
</dbReference>
<dbReference type="RefSeq" id="XP_002951296.1">
    <property type="nucleotide sequence ID" value="XM_002951250.1"/>
</dbReference>
<dbReference type="EMBL" id="GL378344">
    <property type="protein sequence ID" value="EFJ47472.1"/>
    <property type="molecule type" value="Genomic_DNA"/>
</dbReference>
<dbReference type="InterPro" id="IPR023214">
    <property type="entry name" value="HAD_sf"/>
</dbReference>
<dbReference type="KEGG" id="vcn:VOLCADRAFT_61265"/>
<feature type="region of interest" description="Disordered" evidence="1">
    <location>
        <begin position="175"/>
        <end position="203"/>
    </location>
</feature>
<dbReference type="Pfam" id="PF13419">
    <property type="entry name" value="HAD_2"/>
    <property type="match status" value="1"/>
</dbReference>
<reference evidence="2 3" key="1">
    <citation type="journal article" date="2010" name="Science">
        <title>Genomic analysis of organismal complexity in the multicellular green alga Volvox carteri.</title>
        <authorList>
            <person name="Prochnik S.E."/>
            <person name="Umen J."/>
            <person name="Nedelcu A.M."/>
            <person name="Hallmann A."/>
            <person name="Miller S.M."/>
            <person name="Nishii I."/>
            <person name="Ferris P."/>
            <person name="Kuo A."/>
            <person name="Mitros T."/>
            <person name="Fritz-Laylin L.K."/>
            <person name="Hellsten U."/>
            <person name="Chapman J."/>
            <person name="Simakov O."/>
            <person name="Rensing S.A."/>
            <person name="Terry A."/>
            <person name="Pangilinan J."/>
            <person name="Kapitonov V."/>
            <person name="Jurka J."/>
            <person name="Salamov A."/>
            <person name="Shapiro H."/>
            <person name="Schmutz J."/>
            <person name="Grimwood J."/>
            <person name="Lindquist E."/>
            <person name="Lucas S."/>
            <person name="Grigoriev I.V."/>
            <person name="Schmitt R."/>
            <person name="Kirk D."/>
            <person name="Rokhsar D.S."/>
        </authorList>
    </citation>
    <scope>NUCLEOTIDE SEQUENCE [LARGE SCALE GENOMIC DNA]</scope>
    <source>
        <strain evidence="3">f. Nagariensis / Eve</strain>
    </source>
</reference>
<feature type="compositionally biased region" description="Basic and acidic residues" evidence="1">
    <location>
        <begin position="339"/>
        <end position="348"/>
    </location>
</feature>
<dbReference type="OrthoDB" id="40579at2759"/>
<dbReference type="Gene3D" id="1.10.150.240">
    <property type="entry name" value="Putative phosphatase, domain 2"/>
    <property type="match status" value="1"/>
</dbReference>
<evidence type="ECO:0000256" key="1">
    <source>
        <dbReference type="SAM" id="MobiDB-lite"/>
    </source>
</evidence>
<dbReference type="SUPFAM" id="SSF56784">
    <property type="entry name" value="HAD-like"/>
    <property type="match status" value="1"/>
</dbReference>
<organism evidence="3">
    <name type="scientific">Volvox carteri f. nagariensis</name>
    <dbReference type="NCBI Taxonomy" id="3068"/>
    <lineage>
        <taxon>Eukaryota</taxon>
        <taxon>Viridiplantae</taxon>
        <taxon>Chlorophyta</taxon>
        <taxon>core chlorophytes</taxon>
        <taxon>Chlorophyceae</taxon>
        <taxon>CS clade</taxon>
        <taxon>Chlamydomonadales</taxon>
        <taxon>Volvocaceae</taxon>
        <taxon>Volvox</taxon>
    </lineage>
</organism>
<dbReference type="InParanoid" id="D8TY16"/>
<proteinExistence type="predicted"/>
<protein>
    <submittedName>
        <fullName evidence="2">Uncharacterized protein</fullName>
    </submittedName>
</protein>
<evidence type="ECO:0000313" key="3">
    <source>
        <dbReference type="Proteomes" id="UP000001058"/>
    </source>
</evidence>